<dbReference type="Proteomes" id="UP000032336">
    <property type="component" value="Unassembled WGS sequence"/>
</dbReference>
<evidence type="ECO:0000313" key="2">
    <source>
        <dbReference type="EMBL" id="KJE77661.1"/>
    </source>
</evidence>
<name>A0A0D8FWW6_9ACTN</name>
<keyword evidence="3" id="KW-1185">Reference proteome</keyword>
<organism evidence="2 3">
    <name type="scientific">Ferrimicrobium acidiphilum DSM 19497</name>
    <dbReference type="NCBI Taxonomy" id="1121877"/>
    <lineage>
        <taxon>Bacteria</taxon>
        <taxon>Bacillati</taxon>
        <taxon>Actinomycetota</taxon>
        <taxon>Acidimicrobiia</taxon>
        <taxon>Acidimicrobiales</taxon>
        <taxon>Acidimicrobiaceae</taxon>
        <taxon>Ferrimicrobium</taxon>
    </lineage>
</organism>
<evidence type="ECO:0000259" key="1">
    <source>
        <dbReference type="Pfam" id="PF22802"/>
    </source>
</evidence>
<sequence length="173" mass="19291">MDIDKGVSMADLRVQINEWLEEVDELVIGEAPIESLKTLRDSGRRLENSVSYARRVLQTRLDIATDLHAAGAESIVSVVTPHSNPAPLAERHVEVEIPEDDMVSAEAYLRLLVGGDRTHSLDLLDDSQLASYQARLQEGERTISGLRRQLHQRLDSLGSELVRRYQQHSVSGA</sequence>
<dbReference type="AlphaFoldDB" id="A0A0D8FWW6"/>
<gene>
    <name evidence="2" type="ORF">FEAC_04050</name>
</gene>
<protein>
    <recommendedName>
        <fullName evidence="1">RsiG-like domain-containing protein</fullName>
    </recommendedName>
</protein>
<dbReference type="STRING" id="1121877.FEAC_04050"/>
<dbReference type="eggNOG" id="ENOG5032FSZ">
    <property type="taxonomic scope" value="Bacteria"/>
</dbReference>
<proteinExistence type="predicted"/>
<comment type="caution">
    <text evidence="2">The sequence shown here is derived from an EMBL/GenBank/DDBJ whole genome shotgun (WGS) entry which is preliminary data.</text>
</comment>
<dbReference type="EMBL" id="JXUW01000003">
    <property type="protein sequence ID" value="KJE77661.1"/>
    <property type="molecule type" value="Genomic_DNA"/>
</dbReference>
<dbReference type="Pfam" id="PF22802">
    <property type="entry name" value="RsiG"/>
    <property type="match status" value="2"/>
</dbReference>
<feature type="domain" description="RsiG-like" evidence="1">
    <location>
        <begin position="33"/>
        <end position="64"/>
    </location>
</feature>
<dbReference type="GeneID" id="78371732"/>
<feature type="domain" description="RsiG-like" evidence="1">
    <location>
        <begin position="117"/>
        <end position="167"/>
    </location>
</feature>
<evidence type="ECO:0000313" key="3">
    <source>
        <dbReference type="Proteomes" id="UP000032336"/>
    </source>
</evidence>
<accession>A0A0D8FWW6</accession>
<reference evidence="2 3" key="1">
    <citation type="submission" date="2015-01" db="EMBL/GenBank/DDBJ databases">
        <title>Draft genome of the acidophilic iron oxidizer Ferrimicrobium acidiphilum strain T23.</title>
        <authorList>
            <person name="Poehlein A."/>
            <person name="Eisen S."/>
            <person name="Schloemann M."/>
            <person name="Johnson B.D."/>
            <person name="Daniel R."/>
            <person name="Muehling M."/>
        </authorList>
    </citation>
    <scope>NUCLEOTIDE SEQUENCE [LARGE SCALE GENOMIC DNA]</scope>
    <source>
        <strain evidence="2 3">T23</strain>
    </source>
</reference>
<dbReference type="RefSeq" id="WP_152623030.1">
    <property type="nucleotide sequence ID" value="NZ_JQKF01000009.1"/>
</dbReference>
<dbReference type="InterPro" id="IPR055209">
    <property type="entry name" value="RsiG-like_dom"/>
</dbReference>
<dbReference type="OrthoDB" id="10014116at2"/>